<comment type="function">
    <text evidence="12 13">Heme chaperone required for the biogenesis of c-type cytochromes. Transiently binds heme delivered by CcmC and transfers the heme to apo-cytochromes in a process facilitated by CcmF and CcmH.</text>
</comment>
<keyword evidence="18" id="KW-1185">Reference proteome</keyword>
<comment type="similarity">
    <text evidence="13">Belongs to the CcmE/CycJ family.</text>
</comment>
<dbReference type="RefSeq" id="WP_180567491.1">
    <property type="nucleotide sequence ID" value="NZ_JACCKB010000005.1"/>
</dbReference>
<evidence type="ECO:0000256" key="11">
    <source>
        <dbReference type="ARBA" id="ARBA00023136"/>
    </source>
</evidence>
<dbReference type="NCBIfam" id="NF009727">
    <property type="entry name" value="PRK13254.1-1"/>
    <property type="match status" value="1"/>
</dbReference>
<evidence type="ECO:0000256" key="2">
    <source>
        <dbReference type="ARBA" id="ARBA00022475"/>
    </source>
</evidence>
<sequence length="152" mass="16606">MNPVRKQRLLVVIFIVLGVSLAVGLALFALQENVNYFYSPQQLQAGEAKLDQKIRVGGLVVPGSVKRDPQSLKVEFTITDQQATAVVRYEGILPDLFREGQGIIALGKLSANQVVEADEVLAKHDENYMPPEVQEALEKAGHPGRNTQASAQ</sequence>
<dbReference type="GO" id="GO:0017003">
    <property type="term" value="P:protein-heme linkage"/>
    <property type="evidence" value="ECO:0007669"/>
    <property type="project" value="UniProtKB-UniRule"/>
</dbReference>
<dbReference type="GO" id="GO:0020037">
    <property type="term" value="F:heme binding"/>
    <property type="evidence" value="ECO:0007669"/>
    <property type="project" value="InterPro"/>
</dbReference>
<keyword evidence="7 13" id="KW-0201">Cytochrome c-type biogenesis</keyword>
<dbReference type="NCBIfam" id="NF009638">
    <property type="entry name" value="PRK13165.1"/>
    <property type="match status" value="1"/>
</dbReference>
<keyword evidence="9 13" id="KW-1133">Transmembrane helix</keyword>
<dbReference type="Pfam" id="PF03100">
    <property type="entry name" value="CcmE"/>
    <property type="match status" value="1"/>
</dbReference>
<dbReference type="FunFam" id="2.40.50.140:FF:000104">
    <property type="entry name" value="Cytochrome c-type biogenesis protein CcmE"/>
    <property type="match status" value="1"/>
</dbReference>
<evidence type="ECO:0000313" key="17">
    <source>
        <dbReference type="EMBL" id="NYZ65461.1"/>
    </source>
</evidence>
<evidence type="ECO:0000256" key="7">
    <source>
        <dbReference type="ARBA" id="ARBA00022748"/>
    </source>
</evidence>
<dbReference type="InterPro" id="IPR004329">
    <property type="entry name" value="CcmE"/>
</dbReference>
<proteinExistence type="inferred from homology"/>
<feature type="region of interest" description="Disordered" evidence="15">
    <location>
        <begin position="133"/>
        <end position="152"/>
    </location>
</feature>
<keyword evidence="11 13" id="KW-0472">Membrane</keyword>
<keyword evidence="10 13" id="KW-0408">Iron</keyword>
<evidence type="ECO:0000256" key="6">
    <source>
        <dbReference type="ARBA" id="ARBA00022723"/>
    </source>
</evidence>
<protein>
    <recommendedName>
        <fullName evidence="13">Cytochrome c-type biogenesis protein CcmE</fullName>
    </recommendedName>
    <alternativeName>
        <fullName evidence="13">Cytochrome c maturation protein E</fullName>
    </alternativeName>
    <alternativeName>
        <fullName evidence="13">Heme chaperone CcmE</fullName>
    </alternativeName>
</protein>
<keyword evidence="8 13" id="KW-0735">Signal-anchor</keyword>
<dbReference type="GO" id="GO:0005886">
    <property type="term" value="C:plasma membrane"/>
    <property type="evidence" value="ECO:0007669"/>
    <property type="project" value="UniProtKB-SubCell"/>
</dbReference>
<keyword evidence="5 13" id="KW-0812">Transmembrane</keyword>
<evidence type="ECO:0000256" key="14">
    <source>
        <dbReference type="PIRSR" id="PIRSR604329-50"/>
    </source>
</evidence>
<dbReference type="EMBL" id="JACCKB010000005">
    <property type="protein sequence ID" value="NYZ65461.1"/>
    <property type="molecule type" value="Genomic_DNA"/>
</dbReference>
<comment type="caution">
    <text evidence="17">The sequence shown here is derived from an EMBL/GenBank/DDBJ whole genome shotgun (WGS) entry which is preliminary data.</text>
</comment>
<evidence type="ECO:0000256" key="13">
    <source>
        <dbReference type="HAMAP-Rule" id="MF_01959"/>
    </source>
</evidence>
<evidence type="ECO:0000256" key="15">
    <source>
        <dbReference type="SAM" id="MobiDB-lite"/>
    </source>
</evidence>
<gene>
    <name evidence="13 17" type="primary">ccmE</name>
    <name evidence="13" type="synonym">cycJ</name>
    <name evidence="17" type="ORF">H0A36_05520</name>
</gene>
<evidence type="ECO:0000256" key="8">
    <source>
        <dbReference type="ARBA" id="ARBA00022968"/>
    </source>
</evidence>
<dbReference type="GO" id="GO:0046872">
    <property type="term" value="F:metal ion binding"/>
    <property type="evidence" value="ECO:0007669"/>
    <property type="project" value="UniProtKB-KW"/>
</dbReference>
<evidence type="ECO:0000256" key="16">
    <source>
        <dbReference type="SAM" id="Phobius"/>
    </source>
</evidence>
<keyword evidence="3" id="KW-0997">Cell inner membrane</keyword>
<dbReference type="AlphaFoldDB" id="A0A853I692"/>
<dbReference type="InterPro" id="IPR012340">
    <property type="entry name" value="NA-bd_OB-fold"/>
</dbReference>
<evidence type="ECO:0000256" key="10">
    <source>
        <dbReference type="ARBA" id="ARBA00023004"/>
    </source>
</evidence>
<dbReference type="SUPFAM" id="SSF82093">
    <property type="entry name" value="Heme chaperone CcmE"/>
    <property type="match status" value="1"/>
</dbReference>
<name>A0A853I692_9GAMM</name>
<feature type="topological domain" description="Extracellular" evidence="13">
    <location>
        <begin position="30"/>
        <end position="152"/>
    </location>
</feature>
<organism evidence="17 18">
    <name type="scientific">Spartinivicinus marinus</name>
    <dbReference type="NCBI Taxonomy" id="2994442"/>
    <lineage>
        <taxon>Bacteria</taxon>
        <taxon>Pseudomonadati</taxon>
        <taxon>Pseudomonadota</taxon>
        <taxon>Gammaproteobacteria</taxon>
        <taxon>Oceanospirillales</taxon>
        <taxon>Zooshikellaceae</taxon>
        <taxon>Spartinivicinus</taxon>
    </lineage>
</organism>
<accession>A0A853I692</accession>
<dbReference type="NCBIfam" id="NF009729">
    <property type="entry name" value="PRK13254.1-3"/>
    <property type="match status" value="1"/>
</dbReference>
<dbReference type="InterPro" id="IPR036127">
    <property type="entry name" value="CcmE-like_sf"/>
</dbReference>
<feature type="transmembrane region" description="Helical" evidence="16">
    <location>
        <begin position="9"/>
        <end position="30"/>
    </location>
</feature>
<evidence type="ECO:0000256" key="9">
    <source>
        <dbReference type="ARBA" id="ARBA00022989"/>
    </source>
</evidence>
<dbReference type="HAMAP" id="MF_01959">
    <property type="entry name" value="CcmE"/>
    <property type="match status" value="1"/>
</dbReference>
<keyword evidence="2 13" id="KW-1003">Cell membrane</keyword>
<dbReference type="NCBIfam" id="NF009731">
    <property type="entry name" value="PRK13254.1-5"/>
    <property type="match status" value="1"/>
</dbReference>
<evidence type="ECO:0000256" key="12">
    <source>
        <dbReference type="ARBA" id="ARBA00056663"/>
    </source>
</evidence>
<keyword evidence="6 13" id="KW-0479">Metal-binding</keyword>
<evidence type="ECO:0000256" key="3">
    <source>
        <dbReference type="ARBA" id="ARBA00022519"/>
    </source>
</evidence>
<dbReference type="PANTHER" id="PTHR34128:SF2">
    <property type="entry name" value="CYTOCHROME C-TYPE BIOGENESIS PROTEIN CCME HOMOLOG, MITOCHONDRIAL"/>
    <property type="match status" value="1"/>
</dbReference>
<evidence type="ECO:0000256" key="5">
    <source>
        <dbReference type="ARBA" id="ARBA00022692"/>
    </source>
</evidence>
<keyword evidence="4 13" id="KW-0349">Heme</keyword>
<comment type="subcellular location">
    <subcellularLocation>
        <location evidence="1">Cell inner membrane</location>
    </subcellularLocation>
    <subcellularLocation>
        <location evidence="13">Cell membrane</location>
        <topology evidence="13">Single-pass type II membrane protein</topology>
    </subcellularLocation>
</comment>
<dbReference type="Gene3D" id="2.40.50.140">
    <property type="entry name" value="Nucleic acid-binding proteins"/>
    <property type="match status" value="1"/>
</dbReference>
<dbReference type="PANTHER" id="PTHR34128">
    <property type="entry name" value="CYTOCHROME C-TYPE BIOGENESIS PROTEIN CCME HOMOLOG, MITOCHONDRIAL"/>
    <property type="match status" value="1"/>
</dbReference>
<evidence type="ECO:0000256" key="4">
    <source>
        <dbReference type="ARBA" id="ARBA00022617"/>
    </source>
</evidence>
<evidence type="ECO:0000313" key="18">
    <source>
        <dbReference type="Proteomes" id="UP000569732"/>
    </source>
</evidence>
<reference evidence="17 18" key="1">
    <citation type="submission" date="2020-07" db="EMBL/GenBank/DDBJ databases">
        <title>Endozoicomonas sp. nov., isolated from sediment.</title>
        <authorList>
            <person name="Gu T."/>
        </authorList>
    </citation>
    <scope>NUCLEOTIDE SEQUENCE [LARGE SCALE GENOMIC DNA]</scope>
    <source>
        <strain evidence="17 18">SM1973</strain>
    </source>
</reference>
<feature type="topological domain" description="Cytoplasmic" evidence="13">
    <location>
        <begin position="1"/>
        <end position="8"/>
    </location>
</feature>
<dbReference type="GO" id="GO:0017004">
    <property type="term" value="P:cytochrome complex assembly"/>
    <property type="evidence" value="ECO:0007669"/>
    <property type="project" value="UniProtKB-KW"/>
</dbReference>
<dbReference type="Proteomes" id="UP000569732">
    <property type="component" value="Unassembled WGS sequence"/>
</dbReference>
<feature type="binding site" description="axial binding residue" evidence="13 14">
    <location>
        <position position="128"/>
    </location>
    <ligand>
        <name>heme</name>
        <dbReference type="ChEBI" id="CHEBI:30413"/>
    </ligand>
    <ligandPart>
        <name>Fe</name>
        <dbReference type="ChEBI" id="CHEBI:18248"/>
    </ligandPart>
</feature>
<feature type="binding site" description="covalent" evidence="13 14">
    <location>
        <position position="124"/>
    </location>
    <ligand>
        <name>heme</name>
        <dbReference type="ChEBI" id="CHEBI:30413"/>
    </ligand>
</feature>
<evidence type="ECO:0000256" key="1">
    <source>
        <dbReference type="ARBA" id="ARBA00004533"/>
    </source>
</evidence>